<dbReference type="KEGG" id="hhg:XM38_005900"/>
<dbReference type="AlphaFoldDB" id="A0A1Z3HH89"/>
<organism evidence="1 2">
    <name type="scientific">Halomicronema hongdechloris C2206</name>
    <dbReference type="NCBI Taxonomy" id="1641165"/>
    <lineage>
        <taxon>Bacteria</taxon>
        <taxon>Bacillati</taxon>
        <taxon>Cyanobacteriota</taxon>
        <taxon>Cyanophyceae</taxon>
        <taxon>Nodosilineales</taxon>
        <taxon>Nodosilineaceae</taxon>
        <taxon>Halomicronema</taxon>
    </lineage>
</organism>
<name>A0A1Z3HH89_9CYAN</name>
<dbReference type="STRING" id="1641165.XM38_25125"/>
<evidence type="ECO:0000313" key="2">
    <source>
        <dbReference type="Proteomes" id="UP000191901"/>
    </source>
</evidence>
<sequence>MSATRRETLFFRGLYIEVFLRLTKYLDKMRKNPRWFLMAIAGRFGWIRSIVRKMANQANLQQHLSQSDASNFNEVNAVDIADTLKEDGLRLGVTLPDHILQEILEFAYSTSCYGNLNPRLGFLYSEKDELNCETTLFTAQYFNTSLLCPAIKTLAEDPKLVEIAARYLDADPIFTGSRLWWNFVVEDANPYDSNKTITFFHYDLDDYACLRFFFYLTDVDENGGPHVCVRGSHTNKTLPQILWPVKRRKDEDIIACYGSENVISILGPRGFGFAEDTFCYHKATRPLSQDRLILQIQFAIHNYGLHHDLKDPSLLKNIKE</sequence>
<dbReference type="RefSeq" id="WP_080813722.1">
    <property type="nucleotide sequence ID" value="NZ_CP021983.2"/>
</dbReference>
<accession>A0A1Z3HH89</accession>
<gene>
    <name evidence="1" type="ORF">XM38_005900</name>
</gene>
<protein>
    <submittedName>
        <fullName evidence="1">Uncharacterized protein</fullName>
    </submittedName>
</protein>
<dbReference type="EMBL" id="CP021983">
    <property type="protein sequence ID" value="ASC69661.1"/>
    <property type="molecule type" value="Genomic_DNA"/>
</dbReference>
<reference evidence="1 2" key="1">
    <citation type="journal article" date="2016" name="Biochim. Biophys. Acta">
        <title>Characterization of red-shifted phycobilisomes isolated from the chlorophyll f-containing cyanobacterium Halomicronema hongdechloris.</title>
        <authorList>
            <person name="Li Y."/>
            <person name="Lin Y."/>
            <person name="Garvey C.J."/>
            <person name="Birch D."/>
            <person name="Corkery R.W."/>
            <person name="Loughlin P.C."/>
            <person name="Scheer H."/>
            <person name="Willows R.D."/>
            <person name="Chen M."/>
        </authorList>
    </citation>
    <scope>NUCLEOTIDE SEQUENCE [LARGE SCALE GENOMIC DNA]</scope>
    <source>
        <strain evidence="1 2">C2206</strain>
    </source>
</reference>
<dbReference type="OrthoDB" id="324927at2"/>
<dbReference type="Proteomes" id="UP000191901">
    <property type="component" value="Chromosome"/>
</dbReference>
<dbReference type="Gene3D" id="2.60.120.620">
    <property type="entry name" value="q2cbj1_9rhob like domain"/>
    <property type="match status" value="1"/>
</dbReference>
<dbReference type="SUPFAM" id="SSF51197">
    <property type="entry name" value="Clavaminate synthase-like"/>
    <property type="match status" value="1"/>
</dbReference>
<proteinExistence type="predicted"/>
<evidence type="ECO:0000313" key="1">
    <source>
        <dbReference type="EMBL" id="ASC69661.1"/>
    </source>
</evidence>
<keyword evidence="2" id="KW-1185">Reference proteome</keyword>